<keyword evidence="10 13" id="KW-0472">Membrane</keyword>
<evidence type="ECO:0000256" key="3">
    <source>
        <dbReference type="ARBA" id="ARBA00022475"/>
    </source>
</evidence>
<evidence type="ECO:0000256" key="4">
    <source>
        <dbReference type="ARBA" id="ARBA00022597"/>
    </source>
</evidence>
<keyword evidence="9 13" id="KW-1133">Transmembrane helix</keyword>
<dbReference type="GO" id="GO:0015572">
    <property type="term" value="F:N-acetylglucosamine transmembrane transporter activity"/>
    <property type="evidence" value="ECO:0007669"/>
    <property type="project" value="InterPro"/>
</dbReference>
<keyword evidence="5" id="KW-0808">Transferase</keyword>
<evidence type="ECO:0000256" key="5">
    <source>
        <dbReference type="ARBA" id="ARBA00022679"/>
    </source>
</evidence>
<dbReference type="OrthoDB" id="9764327at2"/>
<dbReference type="InterPro" id="IPR050429">
    <property type="entry name" value="PTS_Glucose_EIICBA"/>
</dbReference>
<feature type="transmembrane region" description="Helical" evidence="13">
    <location>
        <begin position="251"/>
        <end position="270"/>
    </location>
</feature>
<keyword evidence="4" id="KW-0762">Sugar transport</keyword>
<feature type="transmembrane region" description="Helical" evidence="13">
    <location>
        <begin position="12"/>
        <end position="30"/>
    </location>
</feature>
<evidence type="ECO:0000256" key="13">
    <source>
        <dbReference type="SAM" id="Phobius"/>
    </source>
</evidence>
<dbReference type="GO" id="GO:0015764">
    <property type="term" value="P:N-acetylglucosamine transport"/>
    <property type="evidence" value="ECO:0007669"/>
    <property type="project" value="TreeGrafter"/>
</dbReference>
<dbReference type="AlphaFoldDB" id="A0A3R9QS51"/>
<dbReference type="InterPro" id="IPR018113">
    <property type="entry name" value="PTrfase_EIIB_Cys"/>
</dbReference>
<comment type="subcellular location">
    <subcellularLocation>
        <location evidence="1">Cell membrane</location>
        <topology evidence="1">Multi-pass membrane protein</topology>
    </subcellularLocation>
</comment>
<evidence type="ECO:0000256" key="9">
    <source>
        <dbReference type="ARBA" id="ARBA00022989"/>
    </source>
</evidence>
<evidence type="ECO:0000256" key="7">
    <source>
        <dbReference type="ARBA" id="ARBA00022692"/>
    </source>
</evidence>
<evidence type="ECO:0000256" key="2">
    <source>
        <dbReference type="ARBA" id="ARBA00022448"/>
    </source>
</evidence>
<dbReference type="PROSITE" id="PS51098">
    <property type="entry name" value="PTS_EIIB_TYPE_1"/>
    <property type="match status" value="1"/>
</dbReference>
<keyword evidence="6" id="KW-0598">Phosphotransferase system</keyword>
<dbReference type="GO" id="GO:0005886">
    <property type="term" value="C:plasma membrane"/>
    <property type="evidence" value="ECO:0007669"/>
    <property type="project" value="UniProtKB-SubCell"/>
</dbReference>
<accession>A0A3R9QS51</accession>
<dbReference type="SUPFAM" id="SSF55604">
    <property type="entry name" value="Glucose permease domain IIB"/>
    <property type="match status" value="1"/>
</dbReference>
<comment type="caution">
    <text evidence="17">The sequence shown here is derived from an EMBL/GenBank/DDBJ whole genome shotgun (WGS) entry which is preliminary data.</text>
</comment>
<dbReference type="Pfam" id="PF02378">
    <property type="entry name" value="PTS_EIIC"/>
    <property type="match status" value="1"/>
</dbReference>
<dbReference type="InterPro" id="IPR010974">
    <property type="entry name" value="PTS_IIBC_nag"/>
</dbReference>
<feature type="transmembrane region" description="Helical" evidence="13">
    <location>
        <begin position="328"/>
        <end position="349"/>
    </location>
</feature>
<dbReference type="PANTHER" id="PTHR30009">
    <property type="entry name" value="CYTOCHROME C-TYPE SYNTHESIS PROTEIN AND PTS TRANSMEMBRANE COMPONENT"/>
    <property type="match status" value="1"/>
</dbReference>
<dbReference type="InterPro" id="IPR013013">
    <property type="entry name" value="PTS_EIIC_1"/>
</dbReference>
<dbReference type="NCBIfam" id="TIGR01998">
    <property type="entry name" value="PTS-II-BC-nag"/>
    <property type="match status" value="1"/>
</dbReference>
<dbReference type="GO" id="GO:0016301">
    <property type="term" value="F:kinase activity"/>
    <property type="evidence" value="ECO:0007669"/>
    <property type="project" value="UniProtKB-KW"/>
</dbReference>
<feature type="transmembrane region" description="Helical" evidence="13">
    <location>
        <begin position="94"/>
        <end position="110"/>
    </location>
</feature>
<dbReference type="Pfam" id="PF00367">
    <property type="entry name" value="PTS_EIIB"/>
    <property type="match status" value="1"/>
</dbReference>
<dbReference type="SUPFAM" id="SSF51261">
    <property type="entry name" value="Duplicated hybrid motif"/>
    <property type="match status" value="1"/>
</dbReference>
<dbReference type="Pfam" id="PF00358">
    <property type="entry name" value="PTS_EIIA_1"/>
    <property type="match status" value="1"/>
</dbReference>
<dbReference type="InterPro" id="IPR036878">
    <property type="entry name" value="Glu_permease_IIB"/>
</dbReference>
<dbReference type="InterPro" id="IPR001127">
    <property type="entry name" value="PTS_EIIA_1_perm"/>
</dbReference>
<dbReference type="InterPro" id="IPR011055">
    <property type="entry name" value="Dup_hybrid_motif"/>
</dbReference>
<sequence length="621" mass="66135">MLNFLQRIGKALMLPIATLPAAALLMRLGQDDLLGIPFMAASGSALFDNLPLIFAIGVAIGLSKDGNGAAGLAGAIGFLVLQEGTTAINENIDMAFLGGIISGIIAGLLYNRFHDIKLPNWLGFFGGRRFVPIVTAGTMVILAGIFGYVWLPIQSFIDSIGLWIIDAGALGVGVYGFLNRLLIPIGLHHVLNSLVWFEFGSFEGATGDLDRFFAGDPTAGIFMAGMFPVMMFGLPAACLAMILAAKPEKRAQVGGLLGGLALTSFLTGITEPIEFSFMFISPLLYVTHALLTAISMVVTNLAGTLHGFGFSAGAIDYFLNFSLATKPLLLAGIGLIFSVIYFIVFYAMIKGLDLKTPGREDDEEEAIVHEGDDKYNSMAKEYVAAIGGYDNIQAIDNCVTRLRLQMNDMNRVDEARLKQNGAKGVMKVDNRNLQIIIGTEVEFIADAMRNNQSNVGGGSKNGSHGAGSVNKETTLTSPLKGTVLPLQEVNDAAFSTEALGKGTAIVPTDGKLYAPTAGTVSTVFPTKHAYGITTADGVEILLHIGLNTVELNGQFFTPHVAQGNTVQEGQLLAEFDVNRIKEAGYDMSTPVIITNAEDNQEIYSSAEGERQPGDSLIKIKS</sequence>
<dbReference type="GO" id="GO:0008982">
    <property type="term" value="F:protein-N(PI)-phosphohistidine-sugar phosphotransferase activity"/>
    <property type="evidence" value="ECO:0007669"/>
    <property type="project" value="InterPro"/>
</dbReference>
<feature type="transmembrane region" description="Helical" evidence="13">
    <location>
        <begin position="221"/>
        <end position="245"/>
    </location>
</feature>
<dbReference type="RefSeq" id="WP_125557313.1">
    <property type="nucleotide sequence ID" value="NZ_RBVX01000017.1"/>
</dbReference>
<feature type="transmembrane region" description="Helical" evidence="13">
    <location>
        <begin position="156"/>
        <end position="178"/>
    </location>
</feature>
<evidence type="ECO:0000256" key="8">
    <source>
        <dbReference type="ARBA" id="ARBA00022777"/>
    </source>
</evidence>
<evidence type="ECO:0000259" key="14">
    <source>
        <dbReference type="PROSITE" id="PS51093"/>
    </source>
</evidence>
<evidence type="ECO:0000313" key="18">
    <source>
        <dbReference type="Proteomes" id="UP000275076"/>
    </source>
</evidence>
<dbReference type="GO" id="GO:0019866">
    <property type="term" value="C:organelle inner membrane"/>
    <property type="evidence" value="ECO:0007669"/>
    <property type="project" value="InterPro"/>
</dbReference>
<keyword evidence="3" id="KW-1003">Cell membrane</keyword>
<feature type="transmembrane region" description="Helical" evidence="13">
    <location>
        <begin position="282"/>
        <end position="308"/>
    </location>
</feature>
<feature type="active site" description="Phosphocysteine intermediate; for EIIB activity" evidence="11">
    <location>
        <position position="398"/>
    </location>
</feature>
<organism evidence="17 18">
    <name type="scientific">Salibacterium salarium</name>
    <dbReference type="NCBI Taxonomy" id="284579"/>
    <lineage>
        <taxon>Bacteria</taxon>
        <taxon>Bacillati</taxon>
        <taxon>Bacillota</taxon>
        <taxon>Bacilli</taxon>
        <taxon>Bacillales</taxon>
        <taxon>Bacillaceae</taxon>
    </lineage>
</organism>
<keyword evidence="18" id="KW-1185">Reference proteome</keyword>
<reference evidence="17 18" key="1">
    <citation type="submission" date="2018-10" db="EMBL/GenBank/DDBJ databases">
        <title>Draft genome sequence of Bacillus salarius IM0101, isolated from a hypersaline soil in Inner Mongolia, China.</title>
        <authorList>
            <person name="Yamprayoonswat W."/>
            <person name="Boonvisut S."/>
            <person name="Jumpathong W."/>
            <person name="Sittihan S."/>
            <person name="Ruangsuj P."/>
            <person name="Wanthongcharoen S."/>
            <person name="Thongpramul N."/>
            <person name="Pimmason S."/>
            <person name="Yu B."/>
            <person name="Yasawong M."/>
        </authorList>
    </citation>
    <scope>NUCLEOTIDE SEQUENCE [LARGE SCALE GENOMIC DNA]</scope>
    <source>
        <strain evidence="17 18">IM0101</strain>
    </source>
</reference>
<dbReference type="Gene3D" id="2.70.70.10">
    <property type="entry name" value="Glucose Permease (Domain IIA)"/>
    <property type="match status" value="1"/>
</dbReference>
<keyword evidence="7 13" id="KW-0812">Transmembrane</keyword>
<evidence type="ECO:0000259" key="16">
    <source>
        <dbReference type="PROSITE" id="PS51103"/>
    </source>
</evidence>
<dbReference type="PROSITE" id="PS00371">
    <property type="entry name" value="PTS_EIIA_TYPE_1_HIS"/>
    <property type="match status" value="1"/>
</dbReference>
<dbReference type="PROSITE" id="PS01035">
    <property type="entry name" value="PTS_EIIB_TYPE_1_CYS"/>
    <property type="match status" value="1"/>
</dbReference>
<dbReference type="PROSITE" id="PS51103">
    <property type="entry name" value="PTS_EIIC_TYPE_1"/>
    <property type="match status" value="1"/>
</dbReference>
<keyword evidence="2" id="KW-0813">Transport</keyword>
<dbReference type="PROSITE" id="PS51093">
    <property type="entry name" value="PTS_EIIA_TYPE_1"/>
    <property type="match status" value="1"/>
</dbReference>
<feature type="region of interest" description="Disordered" evidence="12">
    <location>
        <begin position="454"/>
        <end position="474"/>
    </location>
</feature>
<dbReference type="Gene3D" id="3.30.1360.60">
    <property type="entry name" value="Glucose permease domain IIB"/>
    <property type="match status" value="1"/>
</dbReference>
<evidence type="ECO:0000256" key="12">
    <source>
        <dbReference type="SAM" id="MobiDB-lite"/>
    </source>
</evidence>
<evidence type="ECO:0000259" key="15">
    <source>
        <dbReference type="PROSITE" id="PS51098"/>
    </source>
</evidence>
<dbReference type="GO" id="GO:0090563">
    <property type="term" value="F:protein-phosphocysteine-sugar phosphotransferase activity"/>
    <property type="evidence" value="ECO:0007669"/>
    <property type="project" value="TreeGrafter"/>
</dbReference>
<evidence type="ECO:0000256" key="11">
    <source>
        <dbReference type="PROSITE-ProRule" id="PRU00421"/>
    </source>
</evidence>
<feature type="transmembrane region" description="Helical" evidence="13">
    <location>
        <begin position="36"/>
        <end position="62"/>
    </location>
</feature>
<feature type="domain" description="PTS EIIB type-1" evidence="15">
    <location>
        <begin position="376"/>
        <end position="458"/>
    </location>
</feature>
<evidence type="ECO:0000256" key="6">
    <source>
        <dbReference type="ARBA" id="ARBA00022683"/>
    </source>
</evidence>
<feature type="domain" description="PTS EIIC type-1" evidence="16">
    <location>
        <begin position="1"/>
        <end position="361"/>
    </location>
</feature>
<dbReference type="Proteomes" id="UP000275076">
    <property type="component" value="Unassembled WGS sequence"/>
</dbReference>
<dbReference type="GO" id="GO:0009401">
    <property type="term" value="P:phosphoenolpyruvate-dependent sugar phosphotransferase system"/>
    <property type="evidence" value="ECO:0007669"/>
    <property type="project" value="UniProtKB-KW"/>
</dbReference>
<feature type="domain" description="PTS EIIA type-1" evidence="14">
    <location>
        <begin position="491"/>
        <end position="595"/>
    </location>
</feature>
<name>A0A3R9QS51_9BACI</name>
<gene>
    <name evidence="17" type="ORF">D7Z54_17285</name>
</gene>
<dbReference type="InterPro" id="IPR003352">
    <property type="entry name" value="PTS_EIIC"/>
</dbReference>
<dbReference type="CDD" id="cd00212">
    <property type="entry name" value="PTS_IIB_glc"/>
    <property type="match status" value="1"/>
</dbReference>
<feature type="transmembrane region" description="Helical" evidence="13">
    <location>
        <begin position="130"/>
        <end position="150"/>
    </location>
</feature>
<protein>
    <submittedName>
        <fullName evidence="17">PTS N-acetyl glucosamine transporter subunit IIABC</fullName>
    </submittedName>
</protein>
<dbReference type="FunFam" id="2.70.70.10:FF:000001">
    <property type="entry name" value="PTS system glucose-specific IIA component"/>
    <property type="match status" value="1"/>
</dbReference>
<dbReference type="PANTHER" id="PTHR30009:SF4">
    <property type="entry name" value="PTS SYSTEM N-ACETYLGLUCOSAMINE-SPECIFIC EIICBA COMPONENT"/>
    <property type="match status" value="1"/>
</dbReference>
<dbReference type="InterPro" id="IPR001996">
    <property type="entry name" value="PTS_IIB_1"/>
</dbReference>
<dbReference type="NCBIfam" id="TIGR00830">
    <property type="entry name" value="PTBA"/>
    <property type="match status" value="1"/>
</dbReference>
<proteinExistence type="predicted"/>
<evidence type="ECO:0000256" key="10">
    <source>
        <dbReference type="ARBA" id="ARBA00023136"/>
    </source>
</evidence>
<evidence type="ECO:0000256" key="1">
    <source>
        <dbReference type="ARBA" id="ARBA00004651"/>
    </source>
</evidence>
<dbReference type="NCBIfam" id="TIGR00826">
    <property type="entry name" value="EIIB_glc"/>
    <property type="match status" value="1"/>
</dbReference>
<dbReference type="FunFam" id="3.30.1360.60:FF:000001">
    <property type="entry name" value="PTS system glucose-specific IIBC component PtsG"/>
    <property type="match status" value="1"/>
</dbReference>
<keyword evidence="8" id="KW-0418">Kinase</keyword>
<dbReference type="EMBL" id="RBVX01000017">
    <property type="protein sequence ID" value="RSL32178.1"/>
    <property type="molecule type" value="Genomic_DNA"/>
</dbReference>
<evidence type="ECO:0000313" key="17">
    <source>
        <dbReference type="EMBL" id="RSL32178.1"/>
    </source>
</evidence>